<feature type="domain" description="DUF6351" evidence="2">
    <location>
        <begin position="51"/>
        <end position="684"/>
    </location>
</feature>
<evidence type="ECO:0000313" key="4">
    <source>
        <dbReference type="Proteomes" id="UP000464787"/>
    </source>
</evidence>
<dbReference type="RefSeq" id="WP_160554966.1">
    <property type="nucleotide sequence ID" value="NZ_CP047650.1"/>
</dbReference>
<feature type="chain" id="PRO_5033051479" description="DUF6351 domain-containing protein" evidence="1">
    <location>
        <begin position="19"/>
        <end position="693"/>
    </location>
</feature>
<dbReference type="InterPro" id="IPR045556">
    <property type="entry name" value="DUF6351"/>
</dbReference>
<proteinExistence type="predicted"/>
<evidence type="ECO:0000259" key="2">
    <source>
        <dbReference type="Pfam" id="PF19878"/>
    </source>
</evidence>
<dbReference type="EMBL" id="CP047650">
    <property type="protein sequence ID" value="QHJ01158.1"/>
    <property type="molecule type" value="Genomic_DNA"/>
</dbReference>
<organism evidence="3 4">
    <name type="scientific">Xylophilus rhododendri</name>
    <dbReference type="NCBI Taxonomy" id="2697032"/>
    <lineage>
        <taxon>Bacteria</taxon>
        <taxon>Pseudomonadati</taxon>
        <taxon>Pseudomonadota</taxon>
        <taxon>Betaproteobacteria</taxon>
        <taxon>Burkholderiales</taxon>
        <taxon>Xylophilus</taxon>
    </lineage>
</organism>
<accession>A0A857JBV8</accession>
<sequence length="693" mass="72847">MKLDPHVVLRSWRPIAFALTLCAALCACGSGRSSVEPAVSPTPTPAPSLMPQVVPYFCATPQPKPATASAPASNASGLSSPPTDAACNTPAEFSLYYRSTDTGCSFVLPENAPTNSCFRPYDPARPPADLAQVTGEGGVKRPYVVRVERGVINRGIYEVVVLVDPALPGIARGERPARWGGKVFYLLGAGTGQPRRQFRPAMPWPSADQALAAGYLVATNGMTDSSSNSNRSLMAETLGLMKAHIAAHYGPVAFVMATGGSGGAINAQVAASLAPGLIDGAVIGGQFPDAQTTEIEVLDCQLLVQAYQHPAWRALMASEGVAPQAEALKKAAINGHVDASGCHGWFNTFAALPQPGNYVQRVVVSPAGQWMPFGPLKNNCDLPAALVYDRTNNPAGVRCGIADWSAPVFGTAPAQPGATPRTYDTQDNEGVQYGLKALREGAINGEEFVLLNEIVGGLDADAQPQAARSRADLQALEVAYRSGLVADGLALARLPVIDLRGWDDSSLIPQPGADGSPVLAIHHTWRSASVQARLDRDTGSHDSRAVWRFGRGGLFPVALIAKAIPVMDGWLTALKADGSSRPLEDKVRAARPAQAADFCLLSTDVAQSTPVTGPACDADPFLQAHASPRQVAGGPLAEDVLKCRLRPLVQADDLGGLLDATQMQRLRAVFPEGVCDWSRPGVAQPVVPRLASR</sequence>
<protein>
    <recommendedName>
        <fullName evidence="2">DUF6351 domain-containing protein</fullName>
    </recommendedName>
</protein>
<evidence type="ECO:0000313" key="3">
    <source>
        <dbReference type="EMBL" id="QHJ01158.1"/>
    </source>
</evidence>
<gene>
    <name evidence="3" type="ORF">GT347_26120</name>
</gene>
<evidence type="ECO:0000256" key="1">
    <source>
        <dbReference type="SAM" id="SignalP"/>
    </source>
</evidence>
<keyword evidence="4" id="KW-1185">Reference proteome</keyword>
<dbReference type="AlphaFoldDB" id="A0A857JBV8"/>
<dbReference type="Proteomes" id="UP000464787">
    <property type="component" value="Chromosome"/>
</dbReference>
<feature type="signal peptide" evidence="1">
    <location>
        <begin position="1"/>
        <end position="18"/>
    </location>
</feature>
<name>A0A857JBV8_9BURK</name>
<dbReference type="KEGG" id="xyk:GT347_26120"/>
<reference evidence="3 4" key="1">
    <citation type="submission" date="2020-01" db="EMBL/GenBank/DDBJ databases">
        <title>Genome sequencing of strain KACC 21265.</title>
        <authorList>
            <person name="Heo J."/>
            <person name="Kim S.-J."/>
            <person name="Kim J.-S."/>
            <person name="Hong S.-B."/>
            <person name="Kwon S.-W."/>
        </authorList>
    </citation>
    <scope>NUCLEOTIDE SEQUENCE [LARGE SCALE GENOMIC DNA]</scope>
    <source>
        <strain evidence="3 4">KACC 21265</strain>
    </source>
</reference>
<dbReference type="Pfam" id="PF19878">
    <property type="entry name" value="DUF6351"/>
    <property type="match status" value="1"/>
</dbReference>
<dbReference type="PROSITE" id="PS51257">
    <property type="entry name" value="PROKAR_LIPOPROTEIN"/>
    <property type="match status" value="1"/>
</dbReference>
<keyword evidence="1" id="KW-0732">Signal</keyword>